<protein>
    <submittedName>
        <fullName evidence="2">Alpha-D-ribose 1-methylphosphonate 5-triphosphate diphosphatase</fullName>
        <ecNumber evidence="2">3.6.1.63</ecNumber>
    </submittedName>
</protein>
<dbReference type="InterPro" id="IPR012696">
    <property type="entry name" value="PhnM"/>
</dbReference>
<evidence type="ECO:0000259" key="1">
    <source>
        <dbReference type="Pfam" id="PF01979"/>
    </source>
</evidence>
<dbReference type="STRING" id="1503.CLPU_9c00290"/>
<evidence type="ECO:0000313" key="2">
    <source>
        <dbReference type="EMBL" id="KNF08133.1"/>
    </source>
</evidence>
<dbReference type="SUPFAM" id="SSF51556">
    <property type="entry name" value="Metallo-dependent hydrolases"/>
    <property type="match status" value="1"/>
</dbReference>
<dbReference type="NCBIfam" id="NF011984">
    <property type="entry name" value="PRK15446.1-5"/>
    <property type="match status" value="1"/>
</dbReference>
<dbReference type="Gene3D" id="3.20.20.140">
    <property type="entry name" value="Metal-dependent hydrolases"/>
    <property type="match status" value="1"/>
</dbReference>
<dbReference type="EC" id="3.6.1.63" evidence="2"/>
<dbReference type="Gene3D" id="2.30.40.10">
    <property type="entry name" value="Urease, subunit C, domain 1"/>
    <property type="match status" value="1"/>
</dbReference>
<dbReference type="Pfam" id="PF01979">
    <property type="entry name" value="Amidohydro_1"/>
    <property type="match status" value="1"/>
</dbReference>
<dbReference type="InterPro" id="IPR006680">
    <property type="entry name" value="Amidohydro-rel"/>
</dbReference>
<dbReference type="NCBIfam" id="NF011987">
    <property type="entry name" value="PRK15446.2-3"/>
    <property type="match status" value="1"/>
</dbReference>
<keyword evidence="3" id="KW-1185">Reference proteome</keyword>
<proteinExistence type="predicted"/>
<dbReference type="GO" id="GO:0016810">
    <property type="term" value="F:hydrolase activity, acting on carbon-nitrogen (but not peptide) bonds"/>
    <property type="evidence" value="ECO:0007669"/>
    <property type="project" value="InterPro"/>
</dbReference>
<comment type="caution">
    <text evidence="2">The sequence shown here is derived from an EMBL/GenBank/DDBJ whole genome shotgun (WGS) entry which is preliminary data.</text>
</comment>
<dbReference type="InterPro" id="IPR051781">
    <property type="entry name" value="Metallo-dep_Hydrolase"/>
</dbReference>
<dbReference type="EMBL" id="LGSS01000009">
    <property type="protein sequence ID" value="KNF08133.1"/>
    <property type="molecule type" value="Genomic_DNA"/>
</dbReference>
<sequence length="393" mass="44738">MGLLKMENKIISNGLIIGEKEVFRGFIRIESGLIKEIGEGQPKIKDREIVIDAMGNYVMPGIIDIHSDAIEREIEPRPNTLFPFDMAFYEMEKKLVSCGITTIYHSLSYGQGVGVRDCNNVLNMLYEIDENRKKRTMLNHKIHLRYEILYLDGLEKVKELLDQNIVNYISFMNHIPGQGQFTKDKGYIDYAKKLWGFNDKDIQDLLEYVENLNKNMDKEKIKKLVKYAKEKGLNCASHDDDTVAKIDENLEWGISVSEFPITLEAAQYATEKGMLVCVGGPNIIRGKSHSNNMRAIDAIKSKSAHIVCSDYYPPSLLFSIFKMEEEGISLNESVNMVTLNPAKAVSIDKDYGSIKEGKKADILIVEKYNGYPIVRKTIVNGNIVYEGNYIENY</sequence>
<dbReference type="InterPro" id="IPR011059">
    <property type="entry name" value="Metal-dep_hydrolase_composite"/>
</dbReference>
<dbReference type="PANTHER" id="PTHR43135:SF3">
    <property type="entry name" value="ALPHA-D-RIBOSE 1-METHYLPHOSPHONATE 5-TRIPHOSPHATE DIPHOSPHATASE"/>
    <property type="match status" value="1"/>
</dbReference>
<dbReference type="Proteomes" id="UP000037267">
    <property type="component" value="Unassembled WGS sequence"/>
</dbReference>
<reference evidence="3" key="1">
    <citation type="submission" date="2015-07" db="EMBL/GenBank/DDBJ databases">
        <title>Draft genome sequence of the purine-degrading Gottschalkia purinilyticum DSM 1384 (formerly Clostridium purinilyticum).</title>
        <authorList>
            <person name="Poehlein A."/>
            <person name="Schiel-Bengelsdorf B."/>
            <person name="Bengelsdorf F.R."/>
            <person name="Daniel R."/>
            <person name="Duerre P."/>
        </authorList>
    </citation>
    <scope>NUCLEOTIDE SEQUENCE [LARGE SCALE GENOMIC DNA]</scope>
    <source>
        <strain evidence="3">DSM 1384</strain>
    </source>
</reference>
<accession>A0A0L0W9A2</accession>
<organism evidence="2 3">
    <name type="scientific">Gottschalkia purinilytica</name>
    <name type="common">Clostridium purinilyticum</name>
    <dbReference type="NCBI Taxonomy" id="1503"/>
    <lineage>
        <taxon>Bacteria</taxon>
        <taxon>Bacillati</taxon>
        <taxon>Bacillota</taxon>
        <taxon>Tissierellia</taxon>
        <taxon>Tissierellales</taxon>
        <taxon>Gottschalkiaceae</taxon>
        <taxon>Gottschalkia</taxon>
    </lineage>
</organism>
<dbReference type="PIRSF" id="PIRSF038971">
    <property type="entry name" value="PhnM"/>
    <property type="match status" value="1"/>
</dbReference>
<dbReference type="InterPro" id="IPR032466">
    <property type="entry name" value="Metal_Hydrolase"/>
</dbReference>
<dbReference type="GO" id="GO:0019700">
    <property type="term" value="P:organic phosphonate catabolic process"/>
    <property type="evidence" value="ECO:0007669"/>
    <property type="project" value="InterPro"/>
</dbReference>
<dbReference type="SUPFAM" id="SSF51338">
    <property type="entry name" value="Composite domain of metallo-dependent hydrolases"/>
    <property type="match status" value="1"/>
</dbReference>
<gene>
    <name evidence="2" type="primary">phnM</name>
    <name evidence="2" type="ORF">CLPU_9c00290</name>
</gene>
<name>A0A0L0W9A2_GOTPU</name>
<dbReference type="NCBIfam" id="NF011990">
    <property type="entry name" value="PRK15446.2-6"/>
    <property type="match status" value="1"/>
</dbReference>
<dbReference type="PANTHER" id="PTHR43135">
    <property type="entry name" value="ALPHA-D-RIBOSE 1-METHYLPHOSPHONATE 5-TRIPHOSPHATE DIPHOSPHATASE"/>
    <property type="match status" value="1"/>
</dbReference>
<dbReference type="AlphaFoldDB" id="A0A0L0W9A2"/>
<feature type="domain" description="Amidohydrolase-related" evidence="1">
    <location>
        <begin position="280"/>
        <end position="384"/>
    </location>
</feature>
<dbReference type="PATRIC" id="fig|1503.3.peg.3309"/>
<evidence type="ECO:0000313" key="3">
    <source>
        <dbReference type="Proteomes" id="UP000037267"/>
    </source>
</evidence>
<keyword evidence="2" id="KW-0378">Hydrolase</keyword>